<dbReference type="PANTHER" id="PTHR11474:SF126">
    <property type="entry name" value="TYROSINASE-LIKE PROTEIN TYR-1-RELATED"/>
    <property type="match status" value="1"/>
</dbReference>
<dbReference type="EMBL" id="QPFP01000003">
    <property type="protein sequence ID" value="TEB37769.1"/>
    <property type="molecule type" value="Genomic_DNA"/>
</dbReference>
<dbReference type="InterPro" id="IPR002227">
    <property type="entry name" value="Tyrosinase_Cu-bd"/>
</dbReference>
<dbReference type="InterPro" id="IPR050316">
    <property type="entry name" value="Tyrosinase/Hemocyanin"/>
</dbReference>
<feature type="domain" description="Tyrosinase copper-binding" evidence="4">
    <location>
        <begin position="326"/>
        <end position="337"/>
    </location>
</feature>
<sequence>MISAQFLLTSALLTLALPTFSTPLSKPSVRATCDYTVDISNPLLPFLDYPAFRAAASDAVAALEEFSVTGRAPAKQGDALTCDRIRVRKEWRQLTYDEKKAYIQAEKCLMKAPNYGLTANETFSLHDGLTGAHAQGFTRFHAGAKFLIFHRWFVWMHGNALEKECNYTGPVPYWDYTLDSEKENPYDSPVFSTDPEIGFGDGGSVAINELGGRAGGYIVENGAFAGYRPNLPEPHYLVRNFTPDALYNPDNKYGVGLKNTYNKAARDRVLSATNFWDFETMIDGLDEPAFRSVHNSVHFMIGGDAQSFNWLEGTPWNGREVFGANDPLFYLHHGNVDHVFWEWQNKAEFHQFDYSGREGASDSFCDAVPTNNMGPDIPVALALKTEWYPQCYTYEY</sequence>
<name>A0A4Y7TW26_COPMI</name>
<dbReference type="GO" id="GO:0016491">
    <property type="term" value="F:oxidoreductase activity"/>
    <property type="evidence" value="ECO:0007669"/>
    <property type="project" value="InterPro"/>
</dbReference>
<keyword evidence="3" id="KW-0732">Signal</keyword>
<dbReference type="OrthoDB" id="6132182at2759"/>
<reference evidence="5 6" key="1">
    <citation type="journal article" date="2019" name="Nat. Ecol. Evol.">
        <title>Megaphylogeny resolves global patterns of mushroom evolution.</title>
        <authorList>
            <person name="Varga T."/>
            <person name="Krizsan K."/>
            <person name="Foldi C."/>
            <person name="Dima B."/>
            <person name="Sanchez-Garcia M."/>
            <person name="Sanchez-Ramirez S."/>
            <person name="Szollosi G.J."/>
            <person name="Szarkandi J.G."/>
            <person name="Papp V."/>
            <person name="Albert L."/>
            <person name="Andreopoulos W."/>
            <person name="Angelini C."/>
            <person name="Antonin V."/>
            <person name="Barry K.W."/>
            <person name="Bougher N.L."/>
            <person name="Buchanan P."/>
            <person name="Buyck B."/>
            <person name="Bense V."/>
            <person name="Catcheside P."/>
            <person name="Chovatia M."/>
            <person name="Cooper J."/>
            <person name="Damon W."/>
            <person name="Desjardin D."/>
            <person name="Finy P."/>
            <person name="Geml J."/>
            <person name="Haridas S."/>
            <person name="Hughes K."/>
            <person name="Justo A."/>
            <person name="Karasinski D."/>
            <person name="Kautmanova I."/>
            <person name="Kiss B."/>
            <person name="Kocsube S."/>
            <person name="Kotiranta H."/>
            <person name="LaButti K.M."/>
            <person name="Lechner B.E."/>
            <person name="Liimatainen K."/>
            <person name="Lipzen A."/>
            <person name="Lukacs Z."/>
            <person name="Mihaltcheva S."/>
            <person name="Morgado L.N."/>
            <person name="Niskanen T."/>
            <person name="Noordeloos M.E."/>
            <person name="Ohm R.A."/>
            <person name="Ortiz-Santana B."/>
            <person name="Ovrebo C."/>
            <person name="Racz N."/>
            <person name="Riley R."/>
            <person name="Savchenko A."/>
            <person name="Shiryaev A."/>
            <person name="Soop K."/>
            <person name="Spirin V."/>
            <person name="Szebenyi C."/>
            <person name="Tomsovsky M."/>
            <person name="Tulloss R.E."/>
            <person name="Uehling J."/>
            <person name="Grigoriev I.V."/>
            <person name="Vagvolgyi C."/>
            <person name="Papp T."/>
            <person name="Martin F.M."/>
            <person name="Miettinen O."/>
            <person name="Hibbett D.S."/>
            <person name="Nagy L.G."/>
        </authorList>
    </citation>
    <scope>NUCLEOTIDE SEQUENCE [LARGE SCALE GENOMIC DNA]</scope>
    <source>
        <strain evidence="5 6">FP101781</strain>
    </source>
</reference>
<evidence type="ECO:0000256" key="1">
    <source>
        <dbReference type="ARBA" id="ARBA00022723"/>
    </source>
</evidence>
<dbReference type="SUPFAM" id="SSF48056">
    <property type="entry name" value="Di-copper centre-containing domain"/>
    <property type="match status" value="1"/>
</dbReference>
<evidence type="ECO:0000256" key="2">
    <source>
        <dbReference type="ARBA" id="ARBA00023008"/>
    </source>
</evidence>
<dbReference type="Proteomes" id="UP000298030">
    <property type="component" value="Unassembled WGS sequence"/>
</dbReference>
<dbReference type="STRING" id="71717.A0A4Y7TW26"/>
<dbReference type="Gene3D" id="1.10.1280.10">
    <property type="entry name" value="Di-copper center containing domain from catechol oxidase"/>
    <property type="match status" value="1"/>
</dbReference>
<feature type="signal peptide" evidence="3">
    <location>
        <begin position="1"/>
        <end position="21"/>
    </location>
</feature>
<comment type="caution">
    <text evidence="5">The sequence shown here is derived from an EMBL/GenBank/DDBJ whole genome shotgun (WGS) entry which is preliminary data.</text>
</comment>
<evidence type="ECO:0000313" key="5">
    <source>
        <dbReference type="EMBL" id="TEB37769.1"/>
    </source>
</evidence>
<keyword evidence="2" id="KW-0186">Copper</keyword>
<keyword evidence="1" id="KW-0479">Metal-binding</keyword>
<proteinExistence type="predicted"/>
<keyword evidence="6" id="KW-1185">Reference proteome</keyword>
<protein>
    <submittedName>
        <fullName evidence="5">Di-copper centre-containing protein</fullName>
    </submittedName>
</protein>
<accession>A0A4Y7TW26</accession>
<evidence type="ECO:0000259" key="4">
    <source>
        <dbReference type="PROSITE" id="PS00498"/>
    </source>
</evidence>
<dbReference type="Pfam" id="PF00264">
    <property type="entry name" value="Tyrosinase"/>
    <property type="match status" value="1"/>
</dbReference>
<dbReference type="PRINTS" id="PR00092">
    <property type="entry name" value="TYROSINASE"/>
</dbReference>
<evidence type="ECO:0000256" key="3">
    <source>
        <dbReference type="SAM" id="SignalP"/>
    </source>
</evidence>
<evidence type="ECO:0000313" key="6">
    <source>
        <dbReference type="Proteomes" id="UP000298030"/>
    </source>
</evidence>
<dbReference type="InterPro" id="IPR008922">
    <property type="entry name" value="Di-copper_centre_dom_sf"/>
</dbReference>
<organism evidence="5 6">
    <name type="scientific">Coprinellus micaceus</name>
    <name type="common">Glistening ink-cap mushroom</name>
    <name type="synonym">Coprinus micaceus</name>
    <dbReference type="NCBI Taxonomy" id="71717"/>
    <lineage>
        <taxon>Eukaryota</taxon>
        <taxon>Fungi</taxon>
        <taxon>Dikarya</taxon>
        <taxon>Basidiomycota</taxon>
        <taxon>Agaricomycotina</taxon>
        <taxon>Agaricomycetes</taxon>
        <taxon>Agaricomycetidae</taxon>
        <taxon>Agaricales</taxon>
        <taxon>Agaricineae</taxon>
        <taxon>Psathyrellaceae</taxon>
        <taxon>Coprinellus</taxon>
    </lineage>
</organism>
<dbReference type="PROSITE" id="PS00498">
    <property type="entry name" value="TYROSINASE_2"/>
    <property type="match status" value="1"/>
</dbReference>
<feature type="chain" id="PRO_5021197410" evidence="3">
    <location>
        <begin position="22"/>
        <end position="396"/>
    </location>
</feature>
<dbReference type="GO" id="GO:0046872">
    <property type="term" value="F:metal ion binding"/>
    <property type="evidence" value="ECO:0007669"/>
    <property type="project" value="UniProtKB-KW"/>
</dbReference>
<dbReference type="AlphaFoldDB" id="A0A4Y7TW26"/>
<dbReference type="PANTHER" id="PTHR11474">
    <property type="entry name" value="TYROSINASE FAMILY MEMBER"/>
    <property type="match status" value="1"/>
</dbReference>
<gene>
    <name evidence="5" type="ORF">FA13DRAFT_1620567</name>
</gene>